<dbReference type="EMBL" id="MK500589">
    <property type="protein sequence ID" value="QBK93058.1"/>
    <property type="molecule type" value="Genomic_DNA"/>
</dbReference>
<organism evidence="1">
    <name type="scientific">Pithovirus LCPAC403</name>
    <dbReference type="NCBI Taxonomy" id="2506596"/>
    <lineage>
        <taxon>Viruses</taxon>
        <taxon>Pithoviruses</taxon>
    </lineage>
</organism>
<sequence length="87" mass="10144">MDEEVKNASKAIENLDKAFADLGKKYYYSSGTTNIDTEEKLISMMKVMNDILKIGIKEVNMRDFDEIMIRLNHEKNIIDAEMHNDDR</sequence>
<reference evidence="1" key="1">
    <citation type="journal article" date="2019" name="MBio">
        <title>Virus Genomes from Deep Sea Sediments Expand the Ocean Megavirome and Support Independent Origins of Viral Gigantism.</title>
        <authorList>
            <person name="Backstrom D."/>
            <person name="Yutin N."/>
            <person name="Jorgensen S.L."/>
            <person name="Dharamshi J."/>
            <person name="Homa F."/>
            <person name="Zaremba-Niedwiedzka K."/>
            <person name="Spang A."/>
            <person name="Wolf Y.I."/>
            <person name="Koonin E.V."/>
            <person name="Ettema T.J."/>
        </authorList>
    </citation>
    <scope>NUCLEOTIDE SEQUENCE</scope>
</reference>
<accession>A0A481ZAV9</accession>
<gene>
    <name evidence="1" type="ORF">LCPAC403_01920</name>
</gene>
<evidence type="ECO:0000313" key="1">
    <source>
        <dbReference type="EMBL" id="QBK93058.1"/>
    </source>
</evidence>
<proteinExistence type="predicted"/>
<name>A0A481ZAV9_9VIRU</name>
<protein>
    <submittedName>
        <fullName evidence="1">Uncharacterized protein</fullName>
    </submittedName>
</protein>